<gene>
    <name evidence="2" type="ORF">S06H3_45945</name>
</gene>
<keyword evidence="1" id="KW-0472">Membrane</keyword>
<keyword evidence="1" id="KW-0812">Transmembrane</keyword>
<reference evidence="2" key="1">
    <citation type="journal article" date="2014" name="Front. Microbiol.">
        <title>High frequency of phylogenetically diverse reductive dehalogenase-homologous genes in deep subseafloor sedimentary metagenomes.</title>
        <authorList>
            <person name="Kawai M."/>
            <person name="Futagami T."/>
            <person name="Toyoda A."/>
            <person name="Takaki Y."/>
            <person name="Nishi S."/>
            <person name="Hori S."/>
            <person name="Arai W."/>
            <person name="Tsubouchi T."/>
            <person name="Morono Y."/>
            <person name="Uchiyama I."/>
            <person name="Ito T."/>
            <person name="Fujiyama A."/>
            <person name="Inagaki F."/>
            <person name="Takami H."/>
        </authorList>
    </citation>
    <scope>NUCLEOTIDE SEQUENCE</scope>
    <source>
        <strain evidence="2">Expedition CK06-06</strain>
    </source>
</reference>
<dbReference type="Gene3D" id="3.30.70.1430">
    <property type="entry name" value="Multidrug efflux transporter AcrB pore domain"/>
    <property type="match status" value="1"/>
</dbReference>
<evidence type="ECO:0000313" key="2">
    <source>
        <dbReference type="EMBL" id="GAI36995.1"/>
    </source>
</evidence>
<dbReference type="GO" id="GO:0005886">
    <property type="term" value="C:plasma membrane"/>
    <property type="evidence" value="ECO:0007669"/>
    <property type="project" value="TreeGrafter"/>
</dbReference>
<dbReference type="SUPFAM" id="SSF82693">
    <property type="entry name" value="Multidrug efflux transporter AcrB pore domain, PN1, PN2, PC1 and PC2 subdomains"/>
    <property type="match status" value="1"/>
</dbReference>
<evidence type="ECO:0000256" key="1">
    <source>
        <dbReference type="SAM" id="Phobius"/>
    </source>
</evidence>
<comment type="caution">
    <text evidence="2">The sequence shown here is derived from an EMBL/GenBank/DDBJ whole genome shotgun (WGS) entry which is preliminary data.</text>
</comment>
<proteinExistence type="predicted"/>
<organism evidence="2">
    <name type="scientific">marine sediment metagenome</name>
    <dbReference type="NCBI Taxonomy" id="412755"/>
    <lineage>
        <taxon>unclassified sequences</taxon>
        <taxon>metagenomes</taxon>
        <taxon>ecological metagenomes</taxon>
    </lineage>
</organism>
<dbReference type="Pfam" id="PF00873">
    <property type="entry name" value="ACR_tran"/>
    <property type="match status" value="1"/>
</dbReference>
<dbReference type="EMBL" id="BARV01028739">
    <property type="protein sequence ID" value="GAI36995.1"/>
    <property type="molecule type" value="Genomic_DNA"/>
</dbReference>
<dbReference type="GO" id="GO:0042910">
    <property type="term" value="F:xenobiotic transmembrane transporter activity"/>
    <property type="evidence" value="ECO:0007669"/>
    <property type="project" value="TreeGrafter"/>
</dbReference>
<dbReference type="AlphaFoldDB" id="X1PDC2"/>
<name>X1PDC2_9ZZZZ</name>
<sequence>MFLVNTAIRRPVLTTTLILMVAVLGMFSLSKLPVELFPPIEFPMVTISTVYPGAGSEEIETLVSKPIEEAVGTVKGIKNVESSS</sequence>
<dbReference type="PANTHER" id="PTHR32063">
    <property type="match status" value="1"/>
</dbReference>
<dbReference type="Gene3D" id="1.20.1640.10">
    <property type="entry name" value="Multidrug efflux transporter AcrB transmembrane domain"/>
    <property type="match status" value="1"/>
</dbReference>
<keyword evidence="1" id="KW-1133">Transmembrane helix</keyword>
<accession>X1PDC2</accession>
<evidence type="ECO:0008006" key="3">
    <source>
        <dbReference type="Google" id="ProtNLM"/>
    </source>
</evidence>
<protein>
    <recommendedName>
        <fullName evidence="3">Acriflavin resistance protein</fullName>
    </recommendedName>
</protein>
<feature type="non-terminal residue" evidence="2">
    <location>
        <position position="84"/>
    </location>
</feature>
<dbReference type="PANTHER" id="PTHR32063:SF0">
    <property type="entry name" value="SWARMING MOTILITY PROTEIN SWRC"/>
    <property type="match status" value="1"/>
</dbReference>
<dbReference type="InterPro" id="IPR001036">
    <property type="entry name" value="Acrflvin-R"/>
</dbReference>
<dbReference type="PRINTS" id="PR00702">
    <property type="entry name" value="ACRIFLAVINRP"/>
</dbReference>
<feature type="transmembrane region" description="Helical" evidence="1">
    <location>
        <begin position="12"/>
        <end position="29"/>
    </location>
</feature>